<gene>
    <name evidence="8" type="primary">MBF1</name>
    <name evidence="8" type="ORF">IWQ62_005022</name>
</gene>
<comment type="function">
    <text evidence="5">Transcriptional coactivator that stimulates GCN4-dependent transcriptional activity by bridging the DNA-binding region of GCN4 and TBP (SPT15), thereby recruiting TBP to GCN4-bound promoters. Involved in induction of the ribosome quality control (RQC) pathway; a pathway that degrades nascent peptide chains during problematic translation. Required to prevent stalled ribosomes from frameshifting.</text>
</comment>
<dbReference type="Pfam" id="PF08523">
    <property type="entry name" value="MBF1"/>
    <property type="match status" value="1"/>
</dbReference>
<comment type="caution">
    <text evidence="8">The sequence shown here is derived from an EMBL/GenBank/DDBJ whole genome shotgun (WGS) entry which is preliminary data.</text>
</comment>
<dbReference type="PROSITE" id="PS50943">
    <property type="entry name" value="HTH_CROC1"/>
    <property type="match status" value="1"/>
</dbReference>
<feature type="domain" description="HTH cro/C1-type" evidence="7">
    <location>
        <begin position="83"/>
        <end position="137"/>
    </location>
</feature>
<evidence type="ECO:0000256" key="2">
    <source>
        <dbReference type="ARBA" id="ARBA00023015"/>
    </source>
</evidence>
<keyword evidence="9" id="KW-1185">Reference proteome</keyword>
<dbReference type="GO" id="GO:0005634">
    <property type="term" value="C:nucleus"/>
    <property type="evidence" value="ECO:0007669"/>
    <property type="project" value="TreeGrafter"/>
</dbReference>
<dbReference type="InterPro" id="IPR001387">
    <property type="entry name" value="Cro/C1-type_HTH"/>
</dbReference>
<dbReference type="PANTHER" id="PTHR10245">
    <property type="entry name" value="ENDOTHELIAL DIFFERENTIATION-RELATED FACTOR 1 MULTIPROTEIN BRIDGING FACTOR 1"/>
    <property type="match status" value="1"/>
</dbReference>
<reference evidence="8" key="1">
    <citation type="submission" date="2022-07" db="EMBL/GenBank/DDBJ databases">
        <title>Phylogenomic reconstructions and comparative analyses of Kickxellomycotina fungi.</title>
        <authorList>
            <person name="Reynolds N.K."/>
            <person name="Stajich J.E."/>
            <person name="Barry K."/>
            <person name="Grigoriev I.V."/>
            <person name="Crous P."/>
            <person name="Smith M.E."/>
        </authorList>
    </citation>
    <scope>NUCLEOTIDE SEQUENCE</scope>
    <source>
        <strain evidence="8">RSA 1196</strain>
    </source>
</reference>
<evidence type="ECO:0000256" key="4">
    <source>
        <dbReference type="ARBA" id="ARBA00023163"/>
    </source>
</evidence>
<evidence type="ECO:0000313" key="8">
    <source>
        <dbReference type="EMBL" id="KAJ1957761.1"/>
    </source>
</evidence>
<dbReference type="InterPro" id="IPR010982">
    <property type="entry name" value="Lambda_DNA-bd_dom_sf"/>
</dbReference>
<feature type="region of interest" description="Disordered" evidence="6">
    <location>
        <begin position="1"/>
        <end position="52"/>
    </location>
</feature>
<dbReference type="Gene3D" id="1.10.260.40">
    <property type="entry name" value="lambda repressor-like DNA-binding domains"/>
    <property type="match status" value="1"/>
</dbReference>
<evidence type="ECO:0000256" key="6">
    <source>
        <dbReference type="SAM" id="MobiDB-lite"/>
    </source>
</evidence>
<dbReference type="Proteomes" id="UP001150925">
    <property type="component" value="Unassembled WGS sequence"/>
</dbReference>
<evidence type="ECO:0000313" key="9">
    <source>
        <dbReference type="Proteomes" id="UP001150925"/>
    </source>
</evidence>
<keyword evidence="2" id="KW-0805">Transcription regulation</keyword>
<dbReference type="FunFam" id="1.10.260.40:FF:000018">
    <property type="entry name" value="Multiprotein bridging factor 1"/>
    <property type="match status" value="1"/>
</dbReference>
<comment type="similarity">
    <text evidence="1">Belongs to the MBF1 family.</text>
</comment>
<evidence type="ECO:0000256" key="1">
    <source>
        <dbReference type="ARBA" id="ARBA00009802"/>
    </source>
</evidence>
<dbReference type="PANTHER" id="PTHR10245:SF15">
    <property type="entry name" value="ENDOTHELIAL DIFFERENTIATION-RELATED FACTOR 1"/>
    <property type="match status" value="1"/>
</dbReference>
<organism evidence="8 9">
    <name type="scientific">Dispira parvispora</name>
    <dbReference type="NCBI Taxonomy" id="1520584"/>
    <lineage>
        <taxon>Eukaryota</taxon>
        <taxon>Fungi</taxon>
        <taxon>Fungi incertae sedis</taxon>
        <taxon>Zoopagomycota</taxon>
        <taxon>Kickxellomycotina</taxon>
        <taxon>Dimargaritomycetes</taxon>
        <taxon>Dimargaritales</taxon>
        <taxon>Dimargaritaceae</taxon>
        <taxon>Dispira</taxon>
    </lineage>
</organism>
<dbReference type="OrthoDB" id="10253401at2759"/>
<dbReference type="SMART" id="SM00530">
    <property type="entry name" value="HTH_XRE"/>
    <property type="match status" value="1"/>
</dbReference>
<dbReference type="AlphaFoldDB" id="A0A9W8ARS7"/>
<dbReference type="EMBL" id="JANBPY010001889">
    <property type="protein sequence ID" value="KAJ1957761.1"/>
    <property type="molecule type" value="Genomic_DNA"/>
</dbReference>
<keyword evidence="4" id="KW-0804">Transcription</keyword>
<name>A0A9W8ARS7_9FUNG</name>
<keyword evidence="3" id="KW-0238">DNA-binding</keyword>
<protein>
    <submittedName>
        <fullName evidence="8">Multiprotein-bridging factor 1</fullName>
    </submittedName>
</protein>
<evidence type="ECO:0000256" key="3">
    <source>
        <dbReference type="ARBA" id="ARBA00023125"/>
    </source>
</evidence>
<sequence>MSEQNWESVTVIRKSGTRPKVARKEADVTRARRTGAEIQTERKTQGGTNKGATGLHYQQLAKIDYANDVVAPPKVKADTAQAIRKARADKSLTQKELATKINEKPQVVQEYESGKAIPNQQVLTKMERALGVKLRGTNIGEPLGPRGKKK</sequence>
<dbReference type="CDD" id="cd00093">
    <property type="entry name" value="HTH_XRE"/>
    <property type="match status" value="1"/>
</dbReference>
<dbReference type="InterPro" id="IPR013729">
    <property type="entry name" value="MBF1_N"/>
</dbReference>
<evidence type="ECO:0000256" key="5">
    <source>
        <dbReference type="ARBA" id="ARBA00035107"/>
    </source>
</evidence>
<dbReference type="GO" id="GO:0003677">
    <property type="term" value="F:DNA binding"/>
    <property type="evidence" value="ECO:0007669"/>
    <property type="project" value="UniProtKB-KW"/>
</dbReference>
<proteinExistence type="inferred from homology"/>
<dbReference type="SUPFAM" id="SSF47413">
    <property type="entry name" value="lambda repressor-like DNA-binding domains"/>
    <property type="match status" value="1"/>
</dbReference>
<dbReference type="Pfam" id="PF01381">
    <property type="entry name" value="HTH_3"/>
    <property type="match status" value="1"/>
</dbReference>
<evidence type="ECO:0000259" key="7">
    <source>
        <dbReference type="PROSITE" id="PS50943"/>
    </source>
</evidence>
<accession>A0A9W8ARS7</accession>